<comment type="catalytic activity">
    <reaction evidence="1">
        <text>ATP + protein L-histidine = ADP + protein N-phospho-L-histidine.</text>
        <dbReference type="EC" id="2.7.13.3"/>
    </reaction>
</comment>
<evidence type="ECO:0000313" key="10">
    <source>
        <dbReference type="Proteomes" id="UP001466331"/>
    </source>
</evidence>
<name>A0ABU9U8D4_9SPIR</name>
<evidence type="ECO:0000256" key="6">
    <source>
        <dbReference type="ARBA" id="ARBA00022777"/>
    </source>
</evidence>
<dbReference type="PANTHER" id="PTHR41523">
    <property type="entry name" value="TWO-COMPONENT SYSTEM SENSOR PROTEIN"/>
    <property type="match status" value="1"/>
</dbReference>
<evidence type="ECO:0000256" key="2">
    <source>
        <dbReference type="ARBA" id="ARBA00012438"/>
    </source>
</evidence>
<evidence type="ECO:0000256" key="7">
    <source>
        <dbReference type="ARBA" id="ARBA00022840"/>
    </source>
</evidence>
<dbReference type="InterPro" id="IPR011495">
    <property type="entry name" value="Sig_transdc_His_kin_sub2_dim/P"/>
</dbReference>
<gene>
    <name evidence="9" type="ORF">WKV44_00070</name>
</gene>
<protein>
    <recommendedName>
        <fullName evidence="2">histidine kinase</fullName>
        <ecNumber evidence="2">2.7.13.3</ecNumber>
    </recommendedName>
</protein>
<comment type="caution">
    <text evidence="9">The sequence shown here is derived from an EMBL/GenBank/DDBJ whole genome shotgun (WGS) entry which is preliminary data.</text>
</comment>
<dbReference type="Proteomes" id="UP001466331">
    <property type="component" value="Unassembled WGS sequence"/>
</dbReference>
<dbReference type="GO" id="GO:0016301">
    <property type="term" value="F:kinase activity"/>
    <property type="evidence" value="ECO:0007669"/>
    <property type="project" value="UniProtKB-KW"/>
</dbReference>
<dbReference type="Gene3D" id="3.30.450.20">
    <property type="entry name" value="PAS domain"/>
    <property type="match status" value="1"/>
</dbReference>
<proteinExistence type="predicted"/>
<evidence type="ECO:0000256" key="1">
    <source>
        <dbReference type="ARBA" id="ARBA00000085"/>
    </source>
</evidence>
<evidence type="ECO:0000256" key="3">
    <source>
        <dbReference type="ARBA" id="ARBA00022553"/>
    </source>
</evidence>
<sequence length="458" mass="52738">MDIDFYSDTFNIVLGFKQKANCDAIRKMLEDKTHRYIVSECNCDADMDKADLLIIDGAFLEERRDAVMGYKEKSLPIFFPVLLVTAHPQTELVTKHLWICIDELVRMPVLKIELFARIEILLRARKSSRDANIRASILKKEVRLKNLLAHMAFGGGFFRISLDENVVTFFGKEGEDDRNISLDDWLFSVPDDYRKQIETYIFSPSESEPFVLSYPHAYSDRWDIVQLIKVGKKGNVLYGMWMDFTKEKRREEELERLLSERNVLIRELQHRARTSLQLVSSIINLEEKSADSPSVIRVLKEINTRIDAILFLYQRVYSEKNMYSPTLGDFVKELVPILLKRLIKKPANISLDISVCDVETTIDKANYVGILIAELLILAIKRGLHKIQDPAMEISVKCMGSHAKFLYHDNHGSMDILQKDYDFSIAILKTIAENSLDGKFDISVTKDTGFCFSAELKL</sequence>
<keyword evidence="7" id="KW-0067">ATP-binding</keyword>
<feature type="domain" description="Signal transduction histidine kinase subgroup 2 dimerisation and phosphoacceptor" evidence="8">
    <location>
        <begin position="267"/>
        <end position="338"/>
    </location>
</feature>
<keyword evidence="5" id="KW-0547">Nucleotide-binding</keyword>
<keyword evidence="3" id="KW-0597">Phosphoprotein</keyword>
<accession>A0ABU9U8D4</accession>
<dbReference type="PANTHER" id="PTHR41523:SF8">
    <property type="entry name" value="ETHYLENE RESPONSE SENSOR PROTEIN"/>
    <property type="match status" value="1"/>
</dbReference>
<dbReference type="EMBL" id="JBCHKQ010000001">
    <property type="protein sequence ID" value="MEM5946933.1"/>
    <property type="molecule type" value="Genomic_DNA"/>
</dbReference>
<dbReference type="Pfam" id="PF07568">
    <property type="entry name" value="HisKA_2"/>
    <property type="match status" value="1"/>
</dbReference>
<dbReference type="RefSeq" id="WP_420068387.1">
    <property type="nucleotide sequence ID" value="NZ_JBCHKQ010000001.1"/>
</dbReference>
<dbReference type="EC" id="2.7.13.3" evidence="2"/>
<keyword evidence="6 9" id="KW-0418">Kinase</keyword>
<evidence type="ECO:0000256" key="4">
    <source>
        <dbReference type="ARBA" id="ARBA00022679"/>
    </source>
</evidence>
<organism evidence="9 10">
    <name type="scientific">Rarispira pelagica</name>
    <dbReference type="NCBI Taxonomy" id="3141764"/>
    <lineage>
        <taxon>Bacteria</taxon>
        <taxon>Pseudomonadati</taxon>
        <taxon>Spirochaetota</taxon>
        <taxon>Spirochaetia</taxon>
        <taxon>Winmispirales</taxon>
        <taxon>Winmispiraceae</taxon>
        <taxon>Rarispira</taxon>
    </lineage>
</organism>
<reference evidence="9 10" key="1">
    <citation type="submission" date="2024-03" db="EMBL/GenBank/DDBJ databases">
        <title>Ignisphaera cupida sp. nov., a hyperthermophilic hydrolytic archaeon from a hot spring of Kamchatka, and proposal of Ignisphaeraceae fam. nov.</title>
        <authorList>
            <person name="Podosokorskaya O.A."/>
            <person name="Elcheninov A.G."/>
            <person name="Maltseva A.I."/>
            <person name="Zayulina K.S."/>
            <person name="Novikov A."/>
            <person name="Merkel A.Y."/>
        </authorList>
    </citation>
    <scope>NUCLEOTIDE SEQUENCE [LARGE SCALE GENOMIC DNA]</scope>
    <source>
        <strain evidence="9 10">38H-sp</strain>
    </source>
</reference>
<keyword evidence="4" id="KW-0808">Transferase</keyword>
<evidence type="ECO:0000259" key="8">
    <source>
        <dbReference type="Pfam" id="PF07568"/>
    </source>
</evidence>
<keyword evidence="10" id="KW-1185">Reference proteome</keyword>
<evidence type="ECO:0000313" key="9">
    <source>
        <dbReference type="EMBL" id="MEM5946933.1"/>
    </source>
</evidence>
<evidence type="ECO:0000256" key="5">
    <source>
        <dbReference type="ARBA" id="ARBA00022741"/>
    </source>
</evidence>